<organism evidence="1 2">
    <name type="scientific">Saccharothrix ecbatanensis</name>
    <dbReference type="NCBI Taxonomy" id="1105145"/>
    <lineage>
        <taxon>Bacteria</taxon>
        <taxon>Bacillati</taxon>
        <taxon>Actinomycetota</taxon>
        <taxon>Actinomycetes</taxon>
        <taxon>Pseudonocardiales</taxon>
        <taxon>Pseudonocardiaceae</taxon>
        <taxon>Saccharothrix</taxon>
    </lineage>
</organism>
<comment type="caution">
    <text evidence="1">The sequence shown here is derived from an EMBL/GenBank/DDBJ whole genome shotgun (WGS) entry which is preliminary data.</text>
</comment>
<protein>
    <submittedName>
        <fullName evidence="1">Uncharacterized protein</fullName>
    </submittedName>
</protein>
<proteinExistence type="predicted"/>
<accession>A0A7W9HJS7</accession>
<gene>
    <name evidence="1" type="ORF">F4560_003366</name>
</gene>
<dbReference type="AlphaFoldDB" id="A0A7W9HJS7"/>
<evidence type="ECO:0000313" key="1">
    <source>
        <dbReference type="EMBL" id="MBB5803598.1"/>
    </source>
</evidence>
<dbReference type="EMBL" id="JACHMO010000001">
    <property type="protein sequence ID" value="MBB5803598.1"/>
    <property type="molecule type" value="Genomic_DNA"/>
</dbReference>
<name>A0A7W9HJS7_9PSEU</name>
<dbReference type="Proteomes" id="UP000552097">
    <property type="component" value="Unassembled WGS sequence"/>
</dbReference>
<sequence>MVNQPSTQPVVVQQHEAPEAIRALMPTDTDYIDVFTLTGSETGTPEQWARAAFEDMAGLGGQFIWRVLLGLRLKSSPTRVAGWAVADRGDNRIRLTAQGWMCTGHMLVHVEGGHVALATALRYHRPVAKRVWDALSGTHRRQAPGLLRDAYAITHAAS</sequence>
<dbReference type="RefSeq" id="WP_184921005.1">
    <property type="nucleotide sequence ID" value="NZ_JACHMO010000001.1"/>
</dbReference>
<evidence type="ECO:0000313" key="2">
    <source>
        <dbReference type="Proteomes" id="UP000552097"/>
    </source>
</evidence>
<reference evidence="1 2" key="1">
    <citation type="submission" date="2020-08" db="EMBL/GenBank/DDBJ databases">
        <title>Sequencing the genomes of 1000 actinobacteria strains.</title>
        <authorList>
            <person name="Klenk H.-P."/>
        </authorList>
    </citation>
    <scope>NUCLEOTIDE SEQUENCE [LARGE SCALE GENOMIC DNA]</scope>
    <source>
        <strain evidence="1 2">DSM 45486</strain>
    </source>
</reference>
<keyword evidence="2" id="KW-1185">Reference proteome</keyword>